<dbReference type="STRING" id="410358.Mlab_1694"/>
<dbReference type="Pfam" id="PF00440">
    <property type="entry name" value="TetR_N"/>
    <property type="match status" value="1"/>
</dbReference>
<evidence type="ECO:0000256" key="2">
    <source>
        <dbReference type="ARBA" id="ARBA00023125"/>
    </source>
</evidence>
<dbReference type="PANTHER" id="PTHR47506">
    <property type="entry name" value="TRANSCRIPTIONAL REGULATORY PROTEIN"/>
    <property type="match status" value="1"/>
</dbReference>
<dbReference type="SUPFAM" id="SSF48498">
    <property type="entry name" value="Tetracyclin repressor-like, C-terminal domain"/>
    <property type="match status" value="1"/>
</dbReference>
<dbReference type="EMBL" id="CP000559">
    <property type="protein sequence ID" value="ABN07855.1"/>
    <property type="molecule type" value="Genomic_DNA"/>
</dbReference>
<evidence type="ECO:0000256" key="4">
    <source>
        <dbReference type="PROSITE-ProRule" id="PRU00335"/>
    </source>
</evidence>
<keyword evidence="1" id="KW-0805">Transcription regulation</keyword>
<feature type="domain" description="HTH tetR-type" evidence="5">
    <location>
        <begin position="16"/>
        <end position="76"/>
    </location>
</feature>
<name>A2SU49_METLZ</name>
<accession>A2SU49</accession>
<dbReference type="InterPro" id="IPR009057">
    <property type="entry name" value="Homeodomain-like_sf"/>
</dbReference>
<sequence>MKEVMGMPKMVPEYREEAKRRIVQAGLEAMYEKGYCKTTMDDIAARLDVSKPALYRYFKNKDELVIESAKILQGQYRKVTDQDEPDRCPVRMWIDTFDQMMSQNPNEHALLLELFAISAREPVIRDFSVERMKNGIEKPAQMIAEQQNEGLVSQKMDPRTLAIACVSMFNGMRMMMLLGVEREELRARWVEIVRTLFGVPDECPQDCAGCGKCGGAEQQ</sequence>
<protein>
    <submittedName>
        <fullName evidence="6">Transcriptional regulator, TetR family</fullName>
    </submittedName>
</protein>
<dbReference type="InterPro" id="IPR036271">
    <property type="entry name" value="Tet_transcr_reg_TetR-rel_C_sf"/>
</dbReference>
<reference evidence="6 7" key="1">
    <citation type="journal article" date="2009" name="Stand. Genomic Sci.">
        <title>Complete genome sequence of Methanocorpusculum labreanum type strain Z.</title>
        <authorList>
            <person name="Anderson I.J."/>
            <person name="Sieprawska-Lupa M."/>
            <person name="Goltsman E."/>
            <person name="Lapidus A."/>
            <person name="Copeland A."/>
            <person name="Glavina Del Rio T."/>
            <person name="Tice H."/>
            <person name="Dalin E."/>
            <person name="Barry K."/>
            <person name="Pitluck S."/>
            <person name="Hauser L."/>
            <person name="Land M."/>
            <person name="Lucas S."/>
            <person name="Richardson P."/>
            <person name="Whitman W.B."/>
            <person name="Kyrpides N.C."/>
        </authorList>
    </citation>
    <scope>NUCLEOTIDE SEQUENCE [LARGE SCALE GENOMIC DNA]</scope>
    <source>
        <strain evidence="7">ATCC 43576 / DSM 4855 / Z</strain>
    </source>
</reference>
<keyword evidence="2 4" id="KW-0238">DNA-binding</keyword>
<dbReference type="HOGENOM" id="CLU_069356_15_12_2"/>
<organism evidence="6 7">
    <name type="scientific">Methanocorpusculum labreanum (strain ATCC 43576 / DSM 4855 / Z)</name>
    <dbReference type="NCBI Taxonomy" id="410358"/>
    <lineage>
        <taxon>Archaea</taxon>
        <taxon>Methanobacteriati</taxon>
        <taxon>Methanobacteriota</taxon>
        <taxon>Stenosarchaea group</taxon>
        <taxon>Methanomicrobia</taxon>
        <taxon>Methanomicrobiales</taxon>
        <taxon>Methanocorpusculaceae</taxon>
        <taxon>Methanocorpusculum</taxon>
    </lineage>
</organism>
<dbReference type="PROSITE" id="PS50977">
    <property type="entry name" value="HTH_TETR_2"/>
    <property type="match status" value="1"/>
</dbReference>
<dbReference type="Proteomes" id="UP000000365">
    <property type="component" value="Chromosome"/>
</dbReference>
<dbReference type="AlphaFoldDB" id="A2SU49"/>
<dbReference type="SUPFAM" id="SSF46689">
    <property type="entry name" value="Homeodomain-like"/>
    <property type="match status" value="1"/>
</dbReference>
<dbReference type="PRINTS" id="PR00455">
    <property type="entry name" value="HTHTETR"/>
</dbReference>
<dbReference type="KEGG" id="mla:Mlab_1694"/>
<dbReference type="RefSeq" id="WP_011834058.1">
    <property type="nucleotide sequence ID" value="NC_008942.1"/>
</dbReference>
<keyword evidence="7" id="KW-1185">Reference proteome</keyword>
<evidence type="ECO:0000313" key="6">
    <source>
        <dbReference type="EMBL" id="ABN07855.1"/>
    </source>
</evidence>
<proteinExistence type="predicted"/>
<dbReference type="Gene3D" id="1.10.357.10">
    <property type="entry name" value="Tetracycline Repressor, domain 2"/>
    <property type="match status" value="1"/>
</dbReference>
<evidence type="ECO:0000256" key="1">
    <source>
        <dbReference type="ARBA" id="ARBA00023015"/>
    </source>
</evidence>
<dbReference type="GeneID" id="4794716"/>
<dbReference type="GO" id="GO:0003677">
    <property type="term" value="F:DNA binding"/>
    <property type="evidence" value="ECO:0007669"/>
    <property type="project" value="UniProtKB-UniRule"/>
</dbReference>
<dbReference type="InterPro" id="IPR001647">
    <property type="entry name" value="HTH_TetR"/>
</dbReference>
<dbReference type="eggNOG" id="arCOG02643">
    <property type="taxonomic scope" value="Archaea"/>
</dbReference>
<dbReference type="PANTHER" id="PTHR47506:SF6">
    <property type="entry name" value="HTH-TYPE TRANSCRIPTIONAL REPRESSOR NEMR"/>
    <property type="match status" value="1"/>
</dbReference>
<dbReference type="PROSITE" id="PS01081">
    <property type="entry name" value="HTH_TETR_1"/>
    <property type="match status" value="1"/>
</dbReference>
<evidence type="ECO:0000256" key="3">
    <source>
        <dbReference type="ARBA" id="ARBA00023163"/>
    </source>
</evidence>
<feature type="DNA-binding region" description="H-T-H motif" evidence="4">
    <location>
        <begin position="39"/>
        <end position="58"/>
    </location>
</feature>
<keyword evidence="3" id="KW-0804">Transcription</keyword>
<gene>
    <name evidence="6" type="ordered locus">Mlab_1694</name>
</gene>
<dbReference type="InterPro" id="IPR023772">
    <property type="entry name" value="DNA-bd_HTH_TetR-type_CS"/>
</dbReference>
<evidence type="ECO:0000259" key="5">
    <source>
        <dbReference type="PROSITE" id="PS50977"/>
    </source>
</evidence>
<dbReference type="Gene3D" id="1.10.10.60">
    <property type="entry name" value="Homeodomain-like"/>
    <property type="match status" value="1"/>
</dbReference>
<evidence type="ECO:0000313" key="7">
    <source>
        <dbReference type="Proteomes" id="UP000000365"/>
    </source>
</evidence>